<feature type="region of interest" description="Disordered" evidence="1">
    <location>
        <begin position="96"/>
        <end position="116"/>
    </location>
</feature>
<dbReference type="RefSeq" id="WP_156607569.1">
    <property type="nucleotide sequence ID" value="NZ_WPCU01000003.1"/>
</dbReference>
<keyword evidence="2" id="KW-0472">Membrane</keyword>
<evidence type="ECO:0000313" key="3">
    <source>
        <dbReference type="EMBL" id="MVA74912.1"/>
    </source>
</evidence>
<keyword evidence="4" id="KW-1185">Reference proteome</keyword>
<feature type="transmembrane region" description="Helical" evidence="2">
    <location>
        <begin position="36"/>
        <end position="58"/>
    </location>
</feature>
<sequence>MAGSGMLLLALVPTVLVHTAFLLVVGLFSAGRVRQLGLAAGALLLLTSVLSTVTPAALLGAGWRPQSIGFVSAGFGLLGYVALGLIAAALVIGGRRRRTSEPHRQPYPSGPVAGPR</sequence>
<feature type="transmembrane region" description="Helical" evidence="2">
    <location>
        <begin position="70"/>
        <end position="94"/>
    </location>
</feature>
<evidence type="ECO:0000313" key="4">
    <source>
        <dbReference type="Proteomes" id="UP000435304"/>
    </source>
</evidence>
<name>A0A6A9UTB0_9ACTN</name>
<comment type="caution">
    <text evidence="3">The sequence shown here is derived from an EMBL/GenBank/DDBJ whole genome shotgun (WGS) entry which is preliminary data.</text>
</comment>
<dbReference type="Proteomes" id="UP000435304">
    <property type="component" value="Unassembled WGS sequence"/>
</dbReference>
<feature type="transmembrane region" description="Helical" evidence="2">
    <location>
        <begin position="6"/>
        <end position="29"/>
    </location>
</feature>
<evidence type="ECO:0000256" key="1">
    <source>
        <dbReference type="SAM" id="MobiDB-lite"/>
    </source>
</evidence>
<proteinExistence type="predicted"/>
<organism evidence="3 4">
    <name type="scientific">Auraticoccus cholistanensis</name>
    <dbReference type="NCBI Taxonomy" id="2656650"/>
    <lineage>
        <taxon>Bacteria</taxon>
        <taxon>Bacillati</taxon>
        <taxon>Actinomycetota</taxon>
        <taxon>Actinomycetes</taxon>
        <taxon>Propionibacteriales</taxon>
        <taxon>Propionibacteriaceae</taxon>
        <taxon>Auraticoccus</taxon>
    </lineage>
</organism>
<keyword evidence="2" id="KW-0812">Transmembrane</keyword>
<evidence type="ECO:0000256" key="2">
    <source>
        <dbReference type="SAM" id="Phobius"/>
    </source>
</evidence>
<gene>
    <name evidence="3" type="ORF">GC722_02540</name>
</gene>
<dbReference type="AlphaFoldDB" id="A0A6A9UTB0"/>
<keyword evidence="2" id="KW-1133">Transmembrane helix</keyword>
<protein>
    <submittedName>
        <fullName evidence="3">Uncharacterized protein</fullName>
    </submittedName>
</protein>
<reference evidence="3 4" key="1">
    <citation type="submission" date="2019-12" db="EMBL/GenBank/DDBJ databases">
        <title>Auraticoccus cholistani sp. nov., an actinomycete isolated from soil of Cholistan desert.</title>
        <authorList>
            <person name="Cheema M.T."/>
        </authorList>
    </citation>
    <scope>NUCLEOTIDE SEQUENCE [LARGE SCALE GENOMIC DNA]</scope>
    <source>
        <strain evidence="3 4">F435</strain>
    </source>
</reference>
<accession>A0A6A9UTB0</accession>
<dbReference type="EMBL" id="WPCU01000003">
    <property type="protein sequence ID" value="MVA74912.1"/>
    <property type="molecule type" value="Genomic_DNA"/>
</dbReference>